<reference evidence="3" key="2">
    <citation type="submission" date="2012-11" db="EMBL/GenBank/DDBJ databases">
        <authorList>
            <person name="Kuo A."/>
            <person name="Curtis B.A."/>
            <person name="Tanifuji G."/>
            <person name="Burki F."/>
            <person name="Gruber A."/>
            <person name="Irimia M."/>
            <person name="Maruyama S."/>
            <person name="Arias M.C."/>
            <person name="Ball S.G."/>
            <person name="Gile G.H."/>
            <person name="Hirakawa Y."/>
            <person name="Hopkins J.F."/>
            <person name="Rensing S.A."/>
            <person name="Schmutz J."/>
            <person name="Symeonidi A."/>
            <person name="Elias M."/>
            <person name="Eveleigh R.J."/>
            <person name="Herman E.K."/>
            <person name="Klute M.J."/>
            <person name="Nakayama T."/>
            <person name="Obornik M."/>
            <person name="Reyes-Prieto A."/>
            <person name="Armbrust E.V."/>
            <person name="Aves S.J."/>
            <person name="Beiko R.G."/>
            <person name="Coutinho P."/>
            <person name="Dacks J.B."/>
            <person name="Durnford D.G."/>
            <person name="Fast N.M."/>
            <person name="Green B.R."/>
            <person name="Grisdale C."/>
            <person name="Hempe F."/>
            <person name="Henrissat B."/>
            <person name="Hoppner M.P."/>
            <person name="Ishida K.-I."/>
            <person name="Kim E."/>
            <person name="Koreny L."/>
            <person name="Kroth P.G."/>
            <person name="Liu Y."/>
            <person name="Malik S.-B."/>
            <person name="Maier U.G."/>
            <person name="McRose D."/>
            <person name="Mock T."/>
            <person name="Neilson J.A."/>
            <person name="Onodera N.T."/>
            <person name="Poole A.M."/>
            <person name="Pritham E.J."/>
            <person name="Richards T.A."/>
            <person name="Rocap G."/>
            <person name="Roy S.W."/>
            <person name="Sarai C."/>
            <person name="Schaack S."/>
            <person name="Shirato S."/>
            <person name="Slamovits C.H."/>
            <person name="Spencer D.F."/>
            <person name="Suzuki S."/>
            <person name="Worden A.Z."/>
            <person name="Zauner S."/>
            <person name="Barry K."/>
            <person name="Bell C."/>
            <person name="Bharti A.K."/>
            <person name="Crow J.A."/>
            <person name="Grimwood J."/>
            <person name="Kramer R."/>
            <person name="Lindquist E."/>
            <person name="Lucas S."/>
            <person name="Salamov A."/>
            <person name="McFadden G.I."/>
            <person name="Lane C.E."/>
            <person name="Keeling P.J."/>
            <person name="Gray M.W."/>
            <person name="Grigoriev I.V."/>
            <person name="Archibald J.M."/>
        </authorList>
    </citation>
    <scope>NUCLEOTIDE SEQUENCE</scope>
    <source>
        <strain evidence="3">CCMP2712</strain>
    </source>
</reference>
<dbReference type="Pfam" id="PF00612">
    <property type="entry name" value="IQ"/>
    <property type="match status" value="3"/>
</dbReference>
<name>L1K3K1_GUITC</name>
<organism evidence="1">
    <name type="scientific">Guillardia theta (strain CCMP2712)</name>
    <name type="common">Cryptophyte</name>
    <dbReference type="NCBI Taxonomy" id="905079"/>
    <lineage>
        <taxon>Eukaryota</taxon>
        <taxon>Cryptophyceae</taxon>
        <taxon>Pyrenomonadales</taxon>
        <taxon>Geminigeraceae</taxon>
        <taxon>Guillardia</taxon>
    </lineage>
</organism>
<dbReference type="PROSITE" id="PS50096">
    <property type="entry name" value="IQ"/>
    <property type="match status" value="6"/>
</dbReference>
<dbReference type="EnsemblProtists" id="EKX55045">
    <property type="protein sequence ID" value="EKX55045"/>
    <property type="gene ID" value="GUITHDRAFT_149939"/>
</dbReference>
<protein>
    <recommendedName>
        <fullName evidence="4">Sfi1 spindle body domain-containing protein</fullName>
    </recommendedName>
</protein>
<dbReference type="STRING" id="905079.L1K3K1"/>
<dbReference type="PaxDb" id="55529-EKX55045"/>
<evidence type="ECO:0008006" key="4">
    <source>
        <dbReference type="Google" id="ProtNLM"/>
    </source>
</evidence>
<accession>L1K3K1</accession>
<dbReference type="GO" id="GO:0000922">
    <property type="term" value="C:spindle pole"/>
    <property type="evidence" value="ECO:0007669"/>
    <property type="project" value="TreeGrafter"/>
</dbReference>
<evidence type="ECO:0000313" key="1">
    <source>
        <dbReference type="EMBL" id="EKX55045.1"/>
    </source>
</evidence>
<dbReference type="KEGG" id="gtt:GUITHDRAFT_149939"/>
<dbReference type="SMART" id="SM00015">
    <property type="entry name" value="IQ"/>
    <property type="match status" value="11"/>
</dbReference>
<dbReference type="GO" id="GO:0000278">
    <property type="term" value="P:mitotic cell cycle"/>
    <property type="evidence" value="ECO:0007669"/>
    <property type="project" value="TreeGrafter"/>
</dbReference>
<dbReference type="GO" id="GO:0051295">
    <property type="term" value="P:establishment of meiotic spindle localization"/>
    <property type="evidence" value="ECO:0007669"/>
    <property type="project" value="TreeGrafter"/>
</dbReference>
<evidence type="ECO:0000313" key="3">
    <source>
        <dbReference type="Proteomes" id="UP000011087"/>
    </source>
</evidence>
<proteinExistence type="predicted"/>
<dbReference type="HOGENOM" id="CLU_701313_0_0_1"/>
<reference evidence="1 3" key="1">
    <citation type="journal article" date="2012" name="Nature">
        <title>Algal genomes reveal evolutionary mosaicism and the fate of nucleomorphs.</title>
        <authorList>
            <consortium name="DOE Joint Genome Institute"/>
            <person name="Curtis B.A."/>
            <person name="Tanifuji G."/>
            <person name="Burki F."/>
            <person name="Gruber A."/>
            <person name="Irimia M."/>
            <person name="Maruyama S."/>
            <person name="Arias M.C."/>
            <person name="Ball S.G."/>
            <person name="Gile G.H."/>
            <person name="Hirakawa Y."/>
            <person name="Hopkins J.F."/>
            <person name="Kuo A."/>
            <person name="Rensing S.A."/>
            <person name="Schmutz J."/>
            <person name="Symeonidi A."/>
            <person name="Elias M."/>
            <person name="Eveleigh R.J."/>
            <person name="Herman E.K."/>
            <person name="Klute M.J."/>
            <person name="Nakayama T."/>
            <person name="Obornik M."/>
            <person name="Reyes-Prieto A."/>
            <person name="Armbrust E.V."/>
            <person name="Aves S.J."/>
            <person name="Beiko R.G."/>
            <person name="Coutinho P."/>
            <person name="Dacks J.B."/>
            <person name="Durnford D.G."/>
            <person name="Fast N.M."/>
            <person name="Green B.R."/>
            <person name="Grisdale C.J."/>
            <person name="Hempel F."/>
            <person name="Henrissat B."/>
            <person name="Hoppner M.P."/>
            <person name="Ishida K."/>
            <person name="Kim E."/>
            <person name="Koreny L."/>
            <person name="Kroth P.G."/>
            <person name="Liu Y."/>
            <person name="Malik S.B."/>
            <person name="Maier U.G."/>
            <person name="McRose D."/>
            <person name="Mock T."/>
            <person name="Neilson J.A."/>
            <person name="Onodera N.T."/>
            <person name="Poole A.M."/>
            <person name="Pritham E.J."/>
            <person name="Richards T.A."/>
            <person name="Rocap G."/>
            <person name="Roy S.W."/>
            <person name="Sarai C."/>
            <person name="Schaack S."/>
            <person name="Shirato S."/>
            <person name="Slamovits C.H."/>
            <person name="Spencer D.F."/>
            <person name="Suzuki S."/>
            <person name="Worden A.Z."/>
            <person name="Zauner S."/>
            <person name="Barry K."/>
            <person name="Bell C."/>
            <person name="Bharti A.K."/>
            <person name="Crow J.A."/>
            <person name="Grimwood J."/>
            <person name="Kramer R."/>
            <person name="Lindquist E."/>
            <person name="Lucas S."/>
            <person name="Salamov A."/>
            <person name="McFadden G.I."/>
            <person name="Lane C.E."/>
            <person name="Keeling P.J."/>
            <person name="Gray M.W."/>
            <person name="Grigoriev I.V."/>
            <person name="Archibald J.M."/>
        </authorList>
    </citation>
    <scope>NUCLEOTIDE SEQUENCE</scope>
    <source>
        <strain evidence="1 3">CCMP2712</strain>
    </source>
</reference>
<dbReference type="Proteomes" id="UP000011087">
    <property type="component" value="Unassembled WGS sequence"/>
</dbReference>
<reference evidence="2" key="3">
    <citation type="submission" date="2015-06" db="UniProtKB">
        <authorList>
            <consortium name="EnsemblProtists"/>
        </authorList>
    </citation>
    <scope>IDENTIFICATION</scope>
</reference>
<dbReference type="GeneID" id="17311543"/>
<dbReference type="InterPro" id="IPR051185">
    <property type="entry name" value="ASPM"/>
</dbReference>
<dbReference type="InterPro" id="IPR000048">
    <property type="entry name" value="IQ_motif_EF-hand-BS"/>
</dbReference>
<dbReference type="GO" id="GO:0007051">
    <property type="term" value="P:spindle organization"/>
    <property type="evidence" value="ECO:0007669"/>
    <property type="project" value="TreeGrafter"/>
</dbReference>
<dbReference type="PANTHER" id="PTHR22706">
    <property type="entry name" value="ASSEMBLY FACTOR FOR SPINDLE MICROTUBULES"/>
    <property type="match status" value="1"/>
</dbReference>
<dbReference type="AlphaFoldDB" id="L1K3K1"/>
<keyword evidence="3" id="KW-1185">Reference proteome</keyword>
<feature type="non-terminal residue" evidence="1">
    <location>
        <position position="1"/>
    </location>
</feature>
<dbReference type="OrthoDB" id="10690327at2759"/>
<sequence>MWTSCQDDWSVKLHDFSAACIQRAVLNYWSRRRLVLLRHRKLSLIQHHSAIDIQRVFAGHLARNLVRARICFLDLQQRLASSKDQLAVRLQCCVRSWQARRNVIRRVFWRDSAMAAVMIQSAARSWRARSEFNEHAMDVMGRRRCCSALVLQAWSFSNPFARQRPIARYWKKERERAAERLVGTCKMHLARRRMRERRDEVLSRAGALLLQAVFRGHVGRSTFAKVLKKEQRKEMQRAALKIQCVVRCWRAREGLKRQKMFWMEAGRLRRARELIIRSNAAKRIQAATRMWIQRHVALPPLLAQRELDAAAVLVRVYRGHTGRRDCKGRRTERRLEAVRILQCAYREHLARLMLRTAIDLSSKIPVLKEQRRRLQAAVCIQHAYFAHVARLMFV</sequence>
<gene>
    <name evidence="1" type="ORF">GUITHDRAFT_149939</name>
</gene>
<dbReference type="GO" id="GO:0005516">
    <property type="term" value="F:calmodulin binding"/>
    <property type="evidence" value="ECO:0007669"/>
    <property type="project" value="TreeGrafter"/>
</dbReference>
<dbReference type="PANTHER" id="PTHR22706:SF2">
    <property type="entry name" value="SFI1 SPINDLE BODY DOMAIN-CONTAINING PROTEIN"/>
    <property type="match status" value="1"/>
</dbReference>
<dbReference type="EMBL" id="JH992966">
    <property type="protein sequence ID" value="EKX55045.1"/>
    <property type="molecule type" value="Genomic_DNA"/>
</dbReference>
<dbReference type="Gene3D" id="1.20.5.190">
    <property type="match status" value="2"/>
</dbReference>
<evidence type="ECO:0000313" key="2">
    <source>
        <dbReference type="EnsemblProtists" id="EKX55045"/>
    </source>
</evidence>
<dbReference type="RefSeq" id="XP_005842025.1">
    <property type="nucleotide sequence ID" value="XM_005841968.1"/>
</dbReference>